<comment type="caution">
    <text evidence="4">The sequence shown here is derived from an EMBL/GenBank/DDBJ whole genome shotgun (WGS) entry which is preliminary data.</text>
</comment>
<evidence type="ECO:0000259" key="3">
    <source>
        <dbReference type="PROSITE" id="PS50011"/>
    </source>
</evidence>
<dbReference type="Pfam" id="PF00069">
    <property type="entry name" value="Pkinase"/>
    <property type="match status" value="1"/>
</dbReference>
<feature type="region of interest" description="Disordered" evidence="2">
    <location>
        <begin position="420"/>
        <end position="471"/>
    </location>
</feature>
<dbReference type="SUPFAM" id="SSF56112">
    <property type="entry name" value="Protein kinase-like (PK-like)"/>
    <property type="match status" value="1"/>
</dbReference>
<evidence type="ECO:0000256" key="2">
    <source>
        <dbReference type="SAM" id="MobiDB-lite"/>
    </source>
</evidence>
<dbReference type="GO" id="GO:0005524">
    <property type="term" value="F:ATP binding"/>
    <property type="evidence" value="ECO:0007669"/>
    <property type="project" value="UniProtKB-UniRule"/>
</dbReference>
<feature type="region of interest" description="Disordered" evidence="2">
    <location>
        <begin position="93"/>
        <end position="129"/>
    </location>
</feature>
<dbReference type="InterPro" id="IPR000719">
    <property type="entry name" value="Prot_kinase_dom"/>
</dbReference>
<dbReference type="AlphaFoldDB" id="A0AAD5SR79"/>
<dbReference type="PROSITE" id="PS00107">
    <property type="entry name" value="PROTEIN_KINASE_ATP"/>
    <property type="match status" value="1"/>
</dbReference>
<feature type="compositionally biased region" description="Low complexity" evidence="2">
    <location>
        <begin position="393"/>
        <end position="406"/>
    </location>
</feature>
<feature type="compositionally biased region" description="Basic and acidic residues" evidence="2">
    <location>
        <begin position="93"/>
        <end position="102"/>
    </location>
</feature>
<protein>
    <submittedName>
        <fullName evidence="4">Serine/threonine protein kinase</fullName>
    </submittedName>
</protein>
<evidence type="ECO:0000313" key="5">
    <source>
        <dbReference type="Proteomes" id="UP001212841"/>
    </source>
</evidence>
<dbReference type="EMBL" id="JADGJD010000019">
    <property type="protein sequence ID" value="KAJ3056830.1"/>
    <property type="molecule type" value="Genomic_DNA"/>
</dbReference>
<gene>
    <name evidence="4" type="primary">HRR25_2</name>
    <name evidence="4" type="ORF">HK097_003713</name>
</gene>
<dbReference type="InterPro" id="IPR050235">
    <property type="entry name" value="CK1_Ser-Thr_kinase"/>
</dbReference>
<dbReference type="PROSITE" id="PS50011">
    <property type="entry name" value="PROTEIN_KINASE_DOM"/>
    <property type="match status" value="1"/>
</dbReference>
<dbReference type="Proteomes" id="UP001212841">
    <property type="component" value="Unassembled WGS sequence"/>
</dbReference>
<keyword evidence="1" id="KW-0067">ATP-binding</keyword>
<dbReference type="InterPro" id="IPR017441">
    <property type="entry name" value="Protein_kinase_ATP_BS"/>
</dbReference>
<name>A0AAD5SR79_9FUNG</name>
<feature type="compositionally biased region" description="Low complexity" evidence="2">
    <location>
        <begin position="183"/>
        <end position="201"/>
    </location>
</feature>
<keyword evidence="1" id="KW-0547">Nucleotide-binding</keyword>
<reference evidence="4" key="1">
    <citation type="submission" date="2020-05" db="EMBL/GenBank/DDBJ databases">
        <title>Phylogenomic resolution of chytrid fungi.</title>
        <authorList>
            <person name="Stajich J.E."/>
            <person name="Amses K."/>
            <person name="Simmons R."/>
            <person name="Seto K."/>
            <person name="Myers J."/>
            <person name="Bonds A."/>
            <person name="Quandt C.A."/>
            <person name="Barry K."/>
            <person name="Liu P."/>
            <person name="Grigoriev I."/>
            <person name="Longcore J.E."/>
            <person name="James T.Y."/>
        </authorList>
    </citation>
    <scope>NUCLEOTIDE SEQUENCE</scope>
    <source>
        <strain evidence="4">JEL0318</strain>
    </source>
</reference>
<feature type="region of interest" description="Disordered" evidence="2">
    <location>
        <begin position="145"/>
        <end position="212"/>
    </location>
</feature>
<feature type="domain" description="Protein kinase" evidence="3">
    <location>
        <begin position="222"/>
        <end position="471"/>
    </location>
</feature>
<dbReference type="SMART" id="SM00220">
    <property type="entry name" value="S_TKc"/>
    <property type="match status" value="1"/>
</dbReference>
<dbReference type="Gene3D" id="1.10.510.10">
    <property type="entry name" value="Transferase(Phosphotransferase) domain 1"/>
    <property type="match status" value="1"/>
</dbReference>
<dbReference type="PANTHER" id="PTHR11909">
    <property type="entry name" value="CASEIN KINASE-RELATED"/>
    <property type="match status" value="1"/>
</dbReference>
<keyword evidence="4" id="KW-0808">Transferase</keyword>
<dbReference type="InterPro" id="IPR011009">
    <property type="entry name" value="Kinase-like_dom_sf"/>
</dbReference>
<proteinExistence type="predicted"/>
<keyword evidence="4" id="KW-0418">Kinase</keyword>
<organism evidence="4 5">
    <name type="scientific">Rhizophlyctis rosea</name>
    <dbReference type="NCBI Taxonomy" id="64517"/>
    <lineage>
        <taxon>Eukaryota</taxon>
        <taxon>Fungi</taxon>
        <taxon>Fungi incertae sedis</taxon>
        <taxon>Chytridiomycota</taxon>
        <taxon>Chytridiomycota incertae sedis</taxon>
        <taxon>Chytridiomycetes</taxon>
        <taxon>Rhizophlyctidales</taxon>
        <taxon>Rhizophlyctidaceae</taxon>
        <taxon>Rhizophlyctis</taxon>
    </lineage>
</organism>
<keyword evidence="5" id="KW-1185">Reference proteome</keyword>
<feature type="compositionally biased region" description="Gly residues" evidence="2">
    <location>
        <begin position="438"/>
        <end position="448"/>
    </location>
</feature>
<sequence>MDPVVIEYADDKTDRSILQKGRRYVGRSASANRLPIELNKTLMGLKVDNKARLLQNGGIFQCDAVPGELIVAMAEKGWKVTLLRANFSDADFEKVSKGERQSSKNVKGKSLEESPLQASGSGSQIETVAEKASAMPIVVKKEENGTKRVYEASDNEEEDSKRPRRAQLAPEPAQTPTLLSPMQAPVQKQAPAQQPTRPAQQHVSAQQGPRHPLMDLRVGNKYRIGSKIGSGSFGDIYLGTKIINGDEIAIKVESVHAKHLQLENEATVYKSLAGEVGIPFVHWYGNEGEYNCMVIDLLGPSLEELFNFCGRKFTLKTVLLLANQLISRIEYIHSKNFIHCSVKPDDFLIGLGKRGNQVNGPEDELAHAIQTMNPATRAIGTTQAATGASIRRGPGATGAAAYGPSPSYAQQQPAYGTGGYSTPYFTNTEQGNYSQGMQMGGGNSGGGPSRMNQPGNAPSSANRAKAPPRGY</sequence>
<accession>A0AAD5SR79</accession>
<feature type="binding site" evidence="1">
    <location>
        <position position="251"/>
    </location>
    <ligand>
        <name>ATP</name>
        <dbReference type="ChEBI" id="CHEBI:30616"/>
    </ligand>
</feature>
<dbReference type="GO" id="GO:0004674">
    <property type="term" value="F:protein serine/threonine kinase activity"/>
    <property type="evidence" value="ECO:0007669"/>
    <property type="project" value="UniProtKB-KW"/>
</dbReference>
<feature type="region of interest" description="Disordered" evidence="2">
    <location>
        <begin position="383"/>
        <end position="408"/>
    </location>
</feature>
<feature type="compositionally biased region" description="Polar residues" evidence="2">
    <location>
        <begin position="453"/>
        <end position="462"/>
    </location>
</feature>
<evidence type="ECO:0000256" key="1">
    <source>
        <dbReference type="PROSITE-ProRule" id="PRU10141"/>
    </source>
</evidence>
<dbReference type="Gene3D" id="3.30.200.20">
    <property type="entry name" value="Phosphorylase Kinase, domain 1"/>
    <property type="match status" value="1"/>
</dbReference>
<feature type="compositionally biased region" description="Polar residues" evidence="2">
    <location>
        <begin position="116"/>
        <end position="126"/>
    </location>
</feature>
<keyword evidence="4" id="KW-0723">Serine/threonine-protein kinase</keyword>
<evidence type="ECO:0000313" key="4">
    <source>
        <dbReference type="EMBL" id="KAJ3056830.1"/>
    </source>
</evidence>